<evidence type="ECO:0000256" key="3">
    <source>
        <dbReference type="PROSITE-ProRule" id="PRU00059"/>
    </source>
</evidence>
<comment type="caution">
    <text evidence="3">Lacks conserved residue(s) required for the propagation of feature annotation.</text>
</comment>
<proteinExistence type="predicted"/>
<dbReference type="RefSeq" id="XP_031550995.1">
    <property type="nucleotide sequence ID" value="XM_031695135.1"/>
</dbReference>
<evidence type="ECO:0000256" key="4">
    <source>
        <dbReference type="SAM" id="Phobius"/>
    </source>
</evidence>
<reference evidence="7" key="1">
    <citation type="submission" date="2025-08" db="UniProtKB">
        <authorList>
            <consortium name="RefSeq"/>
        </authorList>
    </citation>
    <scope>IDENTIFICATION</scope>
    <source>
        <tissue evidence="7">Tentacle</tissue>
    </source>
</reference>
<dbReference type="SMART" id="SM00042">
    <property type="entry name" value="CUB"/>
    <property type="match status" value="2"/>
</dbReference>
<dbReference type="PROSITE" id="PS01180">
    <property type="entry name" value="CUB"/>
    <property type="match status" value="2"/>
</dbReference>
<organism evidence="6 7">
    <name type="scientific">Actinia tenebrosa</name>
    <name type="common">Australian red waratah sea anemone</name>
    <dbReference type="NCBI Taxonomy" id="6105"/>
    <lineage>
        <taxon>Eukaryota</taxon>
        <taxon>Metazoa</taxon>
        <taxon>Cnidaria</taxon>
        <taxon>Anthozoa</taxon>
        <taxon>Hexacorallia</taxon>
        <taxon>Actiniaria</taxon>
        <taxon>Actiniidae</taxon>
        <taxon>Actinia</taxon>
    </lineage>
</organism>
<dbReference type="AlphaFoldDB" id="A0A6P8HEJ4"/>
<evidence type="ECO:0000256" key="1">
    <source>
        <dbReference type="ARBA" id="ARBA00022737"/>
    </source>
</evidence>
<dbReference type="KEGG" id="aten:116288360"/>
<evidence type="ECO:0000259" key="5">
    <source>
        <dbReference type="PROSITE" id="PS01180"/>
    </source>
</evidence>
<keyword evidence="1" id="KW-0677">Repeat</keyword>
<keyword evidence="4" id="KW-0472">Membrane</keyword>
<protein>
    <submittedName>
        <fullName evidence="7">Tolloid-like protein 1 isoform X1</fullName>
    </submittedName>
</protein>
<keyword evidence="6" id="KW-1185">Reference proteome</keyword>
<dbReference type="FunFam" id="2.60.120.290:FF:000013">
    <property type="entry name" value="Membrane frizzled-related protein"/>
    <property type="match status" value="1"/>
</dbReference>
<name>A0A6P8HEJ4_ACTTE</name>
<evidence type="ECO:0000313" key="7">
    <source>
        <dbReference type="RefSeq" id="XP_031550995.1"/>
    </source>
</evidence>
<dbReference type="Pfam" id="PF00431">
    <property type="entry name" value="CUB"/>
    <property type="match status" value="2"/>
</dbReference>
<dbReference type="GeneID" id="116288360"/>
<evidence type="ECO:0000313" key="6">
    <source>
        <dbReference type="Proteomes" id="UP000515163"/>
    </source>
</evidence>
<dbReference type="Proteomes" id="UP000515163">
    <property type="component" value="Unplaced"/>
</dbReference>
<dbReference type="OrthoDB" id="431034at2759"/>
<sequence>MCPQSDATMADTEKARSVLAFIAILGGLFITDTSARRCPTAGILAGYSGVVSSPHFPEDYPHRVNCEWIIMVPKGYHVQLVFTTFDIEYCVFCKCDYVEIRDGRNSSSPLLGKYCENGKLSPIYSTGRHLWIKFYSDVGARFQGFRAVYKAKKTGQTYGKIINVRGERGLISNPKTIAACGADRRCAWLVRVKKASQIKLRFDRISLSECSTPCGCDYIEVRDGSNSSGRLIAKFCDSIAKPENICSSTNLLWIQFKYGLDLADHGFRATFERSQCKARKSPEPTIQVMTGTLDTVVGLLCASFVFMAFMTLCMVCIASRKISFNRKTRNSNTTNNQVTREQEEMCDINLLEKAPNICPHHTHAYWHYSKSSETDYSEETEKHGCESENEIPVHFCRNCKKGPHNRPIAVL</sequence>
<keyword evidence="4" id="KW-0812">Transmembrane</keyword>
<accession>A0A6P8HEJ4</accession>
<feature type="transmembrane region" description="Helical" evidence="4">
    <location>
        <begin position="296"/>
        <end position="319"/>
    </location>
</feature>
<dbReference type="SUPFAM" id="SSF49854">
    <property type="entry name" value="Spermadhesin, CUB domain"/>
    <property type="match status" value="2"/>
</dbReference>
<keyword evidence="4" id="KW-1133">Transmembrane helix</keyword>
<feature type="domain" description="CUB" evidence="5">
    <location>
        <begin position="157"/>
        <end position="274"/>
    </location>
</feature>
<dbReference type="CDD" id="cd00041">
    <property type="entry name" value="CUB"/>
    <property type="match status" value="2"/>
</dbReference>
<gene>
    <name evidence="7" type="primary">LOC116288360</name>
</gene>
<dbReference type="InterPro" id="IPR035914">
    <property type="entry name" value="Sperma_CUB_dom_sf"/>
</dbReference>
<dbReference type="PANTHER" id="PTHR24251:SF37">
    <property type="entry name" value="CUB DOMAIN-CONTAINING PROTEIN"/>
    <property type="match status" value="1"/>
</dbReference>
<dbReference type="PANTHER" id="PTHR24251">
    <property type="entry name" value="OVOCHYMASE-RELATED"/>
    <property type="match status" value="1"/>
</dbReference>
<keyword evidence="2" id="KW-1015">Disulfide bond</keyword>
<dbReference type="InParanoid" id="A0A6P8HEJ4"/>
<feature type="domain" description="CUB" evidence="5">
    <location>
        <begin position="40"/>
        <end position="152"/>
    </location>
</feature>
<dbReference type="InterPro" id="IPR000859">
    <property type="entry name" value="CUB_dom"/>
</dbReference>
<dbReference type="Gene3D" id="2.60.120.290">
    <property type="entry name" value="Spermadhesin, CUB domain"/>
    <property type="match status" value="2"/>
</dbReference>
<evidence type="ECO:0000256" key="2">
    <source>
        <dbReference type="ARBA" id="ARBA00023157"/>
    </source>
</evidence>